<dbReference type="PANTHER" id="PTHR43800:SF1">
    <property type="entry name" value="PEPTIDYL-LYSINE N-ACETYLTRANSFERASE YJAB"/>
    <property type="match status" value="1"/>
</dbReference>
<reference evidence="4 5" key="1">
    <citation type="submission" date="2016-12" db="EMBL/GenBank/DDBJ databases">
        <title>The draft genome sequence of Actinophytocola xinjiangensis.</title>
        <authorList>
            <person name="Wang W."/>
            <person name="Yuan L."/>
        </authorList>
    </citation>
    <scope>NUCLEOTIDE SEQUENCE [LARGE SCALE GENOMIC DNA]</scope>
    <source>
        <strain evidence="4 5">CGMCC 4.4663</strain>
    </source>
</reference>
<gene>
    <name evidence="4" type="ORF">BLA60_36595</name>
</gene>
<evidence type="ECO:0000313" key="4">
    <source>
        <dbReference type="EMBL" id="OLF05348.1"/>
    </source>
</evidence>
<dbReference type="SUPFAM" id="SSF55729">
    <property type="entry name" value="Acyl-CoA N-acyltransferases (Nat)"/>
    <property type="match status" value="1"/>
</dbReference>
<feature type="domain" description="N-acetyltransferase" evidence="3">
    <location>
        <begin position="1"/>
        <end position="154"/>
    </location>
</feature>
<evidence type="ECO:0000313" key="5">
    <source>
        <dbReference type="Proteomes" id="UP000185696"/>
    </source>
</evidence>
<keyword evidence="1 4" id="KW-0808">Transferase</keyword>
<evidence type="ECO:0000256" key="1">
    <source>
        <dbReference type="ARBA" id="ARBA00022679"/>
    </source>
</evidence>
<organism evidence="4 5">
    <name type="scientific">Actinophytocola xinjiangensis</name>
    <dbReference type="NCBI Taxonomy" id="485602"/>
    <lineage>
        <taxon>Bacteria</taxon>
        <taxon>Bacillati</taxon>
        <taxon>Actinomycetota</taxon>
        <taxon>Actinomycetes</taxon>
        <taxon>Pseudonocardiales</taxon>
        <taxon>Pseudonocardiaceae</taxon>
    </lineage>
</organism>
<dbReference type="AlphaFoldDB" id="A0A7Z0WEB5"/>
<dbReference type="PANTHER" id="PTHR43800">
    <property type="entry name" value="PEPTIDYL-LYSINE N-ACETYLTRANSFERASE YJAB"/>
    <property type="match status" value="1"/>
</dbReference>
<dbReference type="RefSeq" id="WP_075137661.1">
    <property type="nucleotide sequence ID" value="NZ_MSIF01000030.1"/>
</dbReference>
<dbReference type="Proteomes" id="UP000185696">
    <property type="component" value="Unassembled WGS sequence"/>
</dbReference>
<evidence type="ECO:0000256" key="2">
    <source>
        <dbReference type="ARBA" id="ARBA00023315"/>
    </source>
</evidence>
<protein>
    <submittedName>
        <fullName evidence="4">GNAT family N-acetyltransferase</fullName>
    </submittedName>
</protein>
<dbReference type="InterPro" id="IPR016181">
    <property type="entry name" value="Acyl_CoA_acyltransferase"/>
</dbReference>
<proteinExistence type="predicted"/>
<dbReference type="PROSITE" id="PS51186">
    <property type="entry name" value="GNAT"/>
    <property type="match status" value="1"/>
</dbReference>
<dbReference type="Gene3D" id="3.40.630.30">
    <property type="match status" value="1"/>
</dbReference>
<name>A0A7Z0WEB5_9PSEU</name>
<sequence>MTIRPARPDDLPALRDLEVAAAEPFRDIGMPEIAGDEPEPLPVLAEYQQDGRAWVYVTPDDQPVAYLLVSEVDGHAHIAQVSVRPDHARRGLGAALIERAAGWARSAGMTTMSLTTFTEVPWNGPYYARLGFTVLPRDRWTPGLRAIRAEEDARGLDRWPRAVMTRRHHPIA</sequence>
<keyword evidence="5" id="KW-1185">Reference proteome</keyword>
<keyword evidence="2" id="KW-0012">Acyltransferase</keyword>
<comment type="caution">
    <text evidence="4">The sequence shown here is derived from an EMBL/GenBank/DDBJ whole genome shotgun (WGS) entry which is preliminary data.</text>
</comment>
<accession>A0A7Z0WEB5</accession>
<dbReference type="Pfam" id="PF00583">
    <property type="entry name" value="Acetyltransf_1"/>
    <property type="match status" value="1"/>
</dbReference>
<dbReference type="CDD" id="cd04301">
    <property type="entry name" value="NAT_SF"/>
    <property type="match status" value="1"/>
</dbReference>
<dbReference type="GO" id="GO:0016747">
    <property type="term" value="F:acyltransferase activity, transferring groups other than amino-acyl groups"/>
    <property type="evidence" value="ECO:0007669"/>
    <property type="project" value="InterPro"/>
</dbReference>
<evidence type="ECO:0000259" key="3">
    <source>
        <dbReference type="PROSITE" id="PS51186"/>
    </source>
</evidence>
<dbReference type="OrthoDB" id="572496at2"/>
<dbReference type="EMBL" id="MSIF01000030">
    <property type="protein sequence ID" value="OLF05348.1"/>
    <property type="molecule type" value="Genomic_DNA"/>
</dbReference>
<dbReference type="InterPro" id="IPR000182">
    <property type="entry name" value="GNAT_dom"/>
</dbReference>